<dbReference type="PANTHER" id="PTHR16716">
    <property type="entry name" value="CYTOCHROME C OXIDASE SUBUNIT 7B, MITOCHONDRIAL"/>
    <property type="match status" value="1"/>
</dbReference>
<evidence type="ECO:0000256" key="1">
    <source>
        <dbReference type="ARBA" id="ARBA00004434"/>
    </source>
</evidence>
<reference evidence="13" key="3">
    <citation type="submission" date="2025-09" db="UniProtKB">
        <authorList>
            <consortium name="Ensembl"/>
        </authorList>
    </citation>
    <scope>IDENTIFICATION</scope>
</reference>
<evidence type="ECO:0000256" key="12">
    <source>
        <dbReference type="SAM" id="MobiDB-lite"/>
    </source>
</evidence>
<keyword evidence="9" id="KW-0472">Membrane</keyword>
<evidence type="ECO:0000256" key="4">
    <source>
        <dbReference type="ARBA" id="ARBA00022692"/>
    </source>
</evidence>
<dbReference type="OMA" id="CIQLPIA"/>
<sequence>MFPLFRRALSRFSDGETEAQRGEVPKDLTQQHNSQAQAQPQAQAQASTPLPLTSRVRSFQQTVERQNHQDRMPNFHDKYGTPILLSGATFCLAIWAYAATQIGIEWNPSPVGRIAPKDWRSQ</sequence>
<feature type="region of interest" description="Disordered" evidence="12">
    <location>
        <begin position="13"/>
        <end position="50"/>
    </location>
</feature>
<feature type="compositionally biased region" description="Low complexity" evidence="12">
    <location>
        <begin position="30"/>
        <end position="46"/>
    </location>
</feature>
<gene>
    <name evidence="13" type="primary">LOC100012618</name>
</gene>
<comment type="subcellular location">
    <subcellularLocation>
        <location evidence="1">Mitochondrion inner membrane</location>
        <topology evidence="1">Single-pass membrane protein</topology>
    </subcellularLocation>
</comment>
<comment type="pathway">
    <text evidence="2">Energy metabolism; oxidative phosphorylation.</text>
</comment>
<dbReference type="GeneTree" id="ENSGT00390000012178"/>
<accession>F7FZ47</accession>
<dbReference type="Bgee" id="ENSMODG00000003953">
    <property type="expression patterns" value="Expressed in cerebellum and 18 other cell types or tissues"/>
</dbReference>
<dbReference type="Proteomes" id="UP000002280">
    <property type="component" value="Chromosome X"/>
</dbReference>
<evidence type="ECO:0000256" key="5">
    <source>
        <dbReference type="ARBA" id="ARBA00022792"/>
    </source>
</evidence>
<dbReference type="GeneID" id="100012618"/>
<dbReference type="Ensembl" id="ENSMODT00000004959.4">
    <property type="protein sequence ID" value="ENSMODP00000004856.3"/>
    <property type="gene ID" value="ENSMODG00000003953.4"/>
</dbReference>
<dbReference type="RefSeq" id="XP_007507511.1">
    <property type="nucleotide sequence ID" value="XM_007507449.3"/>
</dbReference>
<dbReference type="Gene3D" id="4.10.51.10">
    <property type="entry name" value="Cytochrome C Oxidase, chain K"/>
    <property type="match status" value="1"/>
</dbReference>
<dbReference type="eggNOG" id="ENOG502S9DG">
    <property type="taxonomic scope" value="Eukaryota"/>
</dbReference>
<dbReference type="FunCoup" id="F7FZ47">
    <property type="interactions" value="167"/>
</dbReference>
<comment type="similarity">
    <text evidence="3">Belongs to the cytochrome c oxidase VIIb family.</text>
</comment>
<organism evidence="13 14">
    <name type="scientific">Monodelphis domestica</name>
    <name type="common">Gray short-tailed opossum</name>
    <dbReference type="NCBI Taxonomy" id="13616"/>
    <lineage>
        <taxon>Eukaryota</taxon>
        <taxon>Metazoa</taxon>
        <taxon>Chordata</taxon>
        <taxon>Craniata</taxon>
        <taxon>Vertebrata</taxon>
        <taxon>Euteleostomi</taxon>
        <taxon>Mammalia</taxon>
        <taxon>Metatheria</taxon>
        <taxon>Didelphimorphia</taxon>
        <taxon>Didelphidae</taxon>
        <taxon>Monodelphis</taxon>
    </lineage>
</organism>
<dbReference type="InterPro" id="IPR008433">
    <property type="entry name" value="Cyt_c_oxidase_suVIIB"/>
</dbReference>
<dbReference type="InterPro" id="IPR023272">
    <property type="entry name" value="Cyt_c_oxidase_suVIIB_dom_sf"/>
</dbReference>
<keyword evidence="4" id="KW-0812">Transmembrane</keyword>
<evidence type="ECO:0000256" key="6">
    <source>
        <dbReference type="ARBA" id="ARBA00022946"/>
    </source>
</evidence>
<dbReference type="GO" id="GO:0005743">
    <property type="term" value="C:mitochondrial inner membrane"/>
    <property type="evidence" value="ECO:0007669"/>
    <property type="project" value="UniProtKB-SubCell"/>
</dbReference>
<dbReference type="GO" id="GO:0006123">
    <property type="term" value="P:mitochondrial electron transport, cytochrome c to oxygen"/>
    <property type="evidence" value="ECO:0007669"/>
    <property type="project" value="InterPro"/>
</dbReference>
<keyword evidence="7" id="KW-1133">Transmembrane helix</keyword>
<dbReference type="UniPathway" id="UPA00705"/>
<dbReference type="AlphaFoldDB" id="F7FZ47"/>
<evidence type="ECO:0000256" key="11">
    <source>
        <dbReference type="ARBA" id="ARBA00041642"/>
    </source>
</evidence>
<dbReference type="STRING" id="13616.ENSMODP00000004856"/>
<evidence type="ECO:0000256" key="8">
    <source>
        <dbReference type="ARBA" id="ARBA00023128"/>
    </source>
</evidence>
<dbReference type="PANTHER" id="PTHR16716:SF0">
    <property type="entry name" value="CYTOCHROME C OXIDASE SUBUNIT 7B, MITOCHONDRIAL"/>
    <property type="match status" value="1"/>
</dbReference>
<evidence type="ECO:0000313" key="14">
    <source>
        <dbReference type="Proteomes" id="UP000002280"/>
    </source>
</evidence>
<keyword evidence="8" id="KW-0496">Mitochondrion</keyword>
<protein>
    <recommendedName>
        <fullName evidence="10">Cytochrome c oxidase subunit 7B, mitochondrial</fullName>
    </recommendedName>
    <alternativeName>
        <fullName evidence="11">Cytochrome c oxidase polypeptide VIIb</fullName>
    </alternativeName>
</protein>
<evidence type="ECO:0000256" key="2">
    <source>
        <dbReference type="ARBA" id="ARBA00004673"/>
    </source>
</evidence>
<dbReference type="OrthoDB" id="9937520at2759"/>
<name>F7FZ47_MONDO</name>
<evidence type="ECO:0000256" key="3">
    <source>
        <dbReference type="ARBA" id="ARBA00007351"/>
    </source>
</evidence>
<keyword evidence="6" id="KW-0809">Transit peptide</keyword>
<evidence type="ECO:0000256" key="9">
    <source>
        <dbReference type="ARBA" id="ARBA00023136"/>
    </source>
</evidence>
<reference evidence="13 14" key="1">
    <citation type="journal article" date="2007" name="Nature">
        <title>Genome of the marsupial Monodelphis domestica reveals innovation in non-coding sequences.</title>
        <authorList>
            <person name="Mikkelsen T.S."/>
            <person name="Wakefield M.J."/>
            <person name="Aken B."/>
            <person name="Amemiya C.T."/>
            <person name="Chang J.L."/>
            <person name="Duke S."/>
            <person name="Garber M."/>
            <person name="Gentles A.J."/>
            <person name="Goodstadt L."/>
            <person name="Heger A."/>
            <person name="Jurka J."/>
            <person name="Kamal M."/>
            <person name="Mauceli E."/>
            <person name="Searle S.M."/>
            <person name="Sharpe T."/>
            <person name="Baker M.L."/>
            <person name="Batzer M.A."/>
            <person name="Benos P.V."/>
            <person name="Belov K."/>
            <person name="Clamp M."/>
            <person name="Cook A."/>
            <person name="Cuff J."/>
            <person name="Das R."/>
            <person name="Davidow L."/>
            <person name="Deakin J.E."/>
            <person name="Fazzari M.J."/>
            <person name="Glass J.L."/>
            <person name="Grabherr M."/>
            <person name="Greally J.M."/>
            <person name="Gu W."/>
            <person name="Hore T.A."/>
            <person name="Huttley G.A."/>
            <person name="Kleber M."/>
            <person name="Jirtle R.L."/>
            <person name="Koina E."/>
            <person name="Lee J.T."/>
            <person name="Mahony S."/>
            <person name="Marra M.A."/>
            <person name="Miller R.D."/>
            <person name="Nicholls R.D."/>
            <person name="Oda M."/>
            <person name="Papenfuss A.T."/>
            <person name="Parra Z.E."/>
            <person name="Pollock D.D."/>
            <person name="Ray D.A."/>
            <person name="Schein J.E."/>
            <person name="Speed T.P."/>
            <person name="Thompson K."/>
            <person name="VandeBerg J.L."/>
            <person name="Wade C.M."/>
            <person name="Walker J.A."/>
            <person name="Waters P.D."/>
            <person name="Webber C."/>
            <person name="Weidman J.R."/>
            <person name="Xie X."/>
            <person name="Zody M.C."/>
            <person name="Baldwin J."/>
            <person name="Abdouelleil A."/>
            <person name="Abdulkadir J."/>
            <person name="Abebe A."/>
            <person name="Abera B."/>
            <person name="Abreu J."/>
            <person name="Acer S.C."/>
            <person name="Aftuck L."/>
            <person name="Alexander A."/>
            <person name="An P."/>
            <person name="Anderson E."/>
            <person name="Anderson S."/>
            <person name="Arachi H."/>
            <person name="Azer M."/>
            <person name="Bachantsang P."/>
            <person name="Barry A."/>
            <person name="Bayul T."/>
            <person name="Berlin A."/>
            <person name="Bessette D."/>
            <person name="Bloom T."/>
            <person name="Bloom T."/>
            <person name="Boguslavskiy L."/>
            <person name="Bonnet C."/>
            <person name="Boukhgalter B."/>
            <person name="Bourzgui I."/>
            <person name="Brown A."/>
            <person name="Cahill P."/>
            <person name="Channer S."/>
            <person name="Cheshatsang Y."/>
            <person name="Chuda L."/>
            <person name="Citroen M."/>
            <person name="Collymore A."/>
            <person name="Cooke P."/>
            <person name="Costello M."/>
            <person name="D'Aco K."/>
            <person name="Daza R."/>
            <person name="De Haan G."/>
            <person name="DeGray S."/>
            <person name="DeMaso C."/>
            <person name="Dhargay N."/>
            <person name="Dooley K."/>
            <person name="Dooley E."/>
            <person name="Doricent M."/>
            <person name="Dorje P."/>
            <person name="Dorjee K."/>
            <person name="Dupes A."/>
            <person name="Elong R."/>
            <person name="Falk J."/>
            <person name="Farina A."/>
            <person name="Faro S."/>
            <person name="Ferguson D."/>
            <person name="Fisher S."/>
            <person name="Foley C.D."/>
            <person name="Franke A."/>
            <person name="Friedrich D."/>
            <person name="Gadbois L."/>
            <person name="Gearin G."/>
            <person name="Gearin C.R."/>
            <person name="Giannoukos G."/>
            <person name="Goode T."/>
            <person name="Graham J."/>
            <person name="Grandbois E."/>
            <person name="Grewal S."/>
            <person name="Gyaltsen K."/>
            <person name="Hafez N."/>
            <person name="Hagos B."/>
            <person name="Hall J."/>
            <person name="Henson C."/>
            <person name="Hollinger A."/>
            <person name="Honan T."/>
            <person name="Huard M.D."/>
            <person name="Hughes L."/>
            <person name="Hurhula B."/>
            <person name="Husby M.E."/>
            <person name="Kamat A."/>
            <person name="Kanga B."/>
            <person name="Kashin S."/>
            <person name="Khazanovich D."/>
            <person name="Kisner P."/>
            <person name="Lance K."/>
            <person name="Lara M."/>
            <person name="Lee W."/>
            <person name="Lennon N."/>
            <person name="Letendre F."/>
            <person name="LeVine R."/>
            <person name="Lipovsky A."/>
            <person name="Liu X."/>
            <person name="Liu J."/>
            <person name="Liu S."/>
            <person name="Lokyitsang T."/>
            <person name="Lokyitsang Y."/>
            <person name="Lubonja R."/>
            <person name="Lui A."/>
            <person name="MacDonald P."/>
            <person name="Magnisalis V."/>
            <person name="Maru K."/>
            <person name="Matthews C."/>
            <person name="McCusker W."/>
            <person name="McDonough S."/>
            <person name="Mehta T."/>
            <person name="Meldrim J."/>
            <person name="Meneus L."/>
            <person name="Mihai O."/>
            <person name="Mihalev A."/>
            <person name="Mihova T."/>
            <person name="Mittelman R."/>
            <person name="Mlenga V."/>
            <person name="Montmayeur A."/>
            <person name="Mulrain L."/>
            <person name="Navidi A."/>
            <person name="Naylor J."/>
            <person name="Negash T."/>
            <person name="Nguyen T."/>
            <person name="Nguyen N."/>
            <person name="Nicol R."/>
            <person name="Norbu C."/>
            <person name="Norbu N."/>
            <person name="Novod N."/>
            <person name="O'Neill B."/>
            <person name="Osman S."/>
            <person name="Markiewicz E."/>
            <person name="Oyono O.L."/>
            <person name="Patti C."/>
            <person name="Phunkhang P."/>
            <person name="Pierre F."/>
            <person name="Priest M."/>
            <person name="Raghuraman S."/>
            <person name="Rege F."/>
            <person name="Reyes R."/>
            <person name="Rise C."/>
            <person name="Rogov P."/>
            <person name="Ross K."/>
            <person name="Ryan E."/>
            <person name="Settipalli S."/>
            <person name="Shea T."/>
            <person name="Sherpa N."/>
            <person name="Shi L."/>
            <person name="Shih D."/>
            <person name="Sparrow T."/>
            <person name="Spaulding J."/>
            <person name="Stalker J."/>
            <person name="Stange-Thomann N."/>
            <person name="Stavropoulos S."/>
            <person name="Stone C."/>
            <person name="Strader C."/>
            <person name="Tesfaye S."/>
            <person name="Thomson T."/>
            <person name="Thoulutsang Y."/>
            <person name="Thoulutsang D."/>
            <person name="Topham K."/>
            <person name="Topping I."/>
            <person name="Tsamla T."/>
            <person name="Vassiliev H."/>
            <person name="Vo A."/>
            <person name="Wangchuk T."/>
            <person name="Wangdi T."/>
            <person name="Weiand M."/>
            <person name="Wilkinson J."/>
            <person name="Wilson A."/>
            <person name="Yadav S."/>
            <person name="Young G."/>
            <person name="Yu Q."/>
            <person name="Zembek L."/>
            <person name="Zhong D."/>
            <person name="Zimmer A."/>
            <person name="Zwirko Z."/>
            <person name="Jaffe D.B."/>
            <person name="Alvarez P."/>
            <person name="Brockman W."/>
            <person name="Butler J."/>
            <person name="Chin C."/>
            <person name="Gnerre S."/>
            <person name="MacCallum I."/>
            <person name="Graves J.A."/>
            <person name="Ponting C.P."/>
            <person name="Breen M."/>
            <person name="Samollow P.B."/>
            <person name="Lander E.S."/>
            <person name="Lindblad-Toh K."/>
        </authorList>
    </citation>
    <scope>NUCLEOTIDE SEQUENCE [LARGE SCALE GENOMIC DNA]</scope>
</reference>
<reference evidence="13" key="2">
    <citation type="submission" date="2025-08" db="UniProtKB">
        <authorList>
            <consortium name="Ensembl"/>
        </authorList>
    </citation>
    <scope>IDENTIFICATION</scope>
</reference>
<dbReference type="SUPFAM" id="SSF81423">
    <property type="entry name" value="Mitochondrial cytochrome c oxidase subunit VIIb"/>
    <property type="match status" value="1"/>
</dbReference>
<keyword evidence="14" id="KW-1185">Reference proteome</keyword>
<dbReference type="FunFam" id="4.10.51.10:FF:000001">
    <property type="entry name" value="Cytochrome c oxidase subunit 7B, mitochondrial"/>
    <property type="match status" value="1"/>
</dbReference>
<dbReference type="Pfam" id="PF05392">
    <property type="entry name" value="COX7B"/>
    <property type="match status" value="1"/>
</dbReference>
<evidence type="ECO:0000256" key="10">
    <source>
        <dbReference type="ARBA" id="ARBA00040623"/>
    </source>
</evidence>
<dbReference type="HOGENOM" id="CLU_2025953_0_0_1"/>
<evidence type="ECO:0000313" key="13">
    <source>
        <dbReference type="Ensembl" id="ENSMODP00000004856.3"/>
    </source>
</evidence>
<dbReference type="InParanoid" id="F7FZ47"/>
<evidence type="ECO:0000256" key="7">
    <source>
        <dbReference type="ARBA" id="ARBA00022989"/>
    </source>
</evidence>
<keyword evidence="5" id="KW-0999">Mitochondrion inner membrane</keyword>
<proteinExistence type="inferred from homology"/>